<dbReference type="Proteomes" id="UP000187203">
    <property type="component" value="Unassembled WGS sequence"/>
</dbReference>
<feature type="region of interest" description="Disordered" evidence="1">
    <location>
        <begin position="1"/>
        <end position="40"/>
    </location>
</feature>
<comment type="caution">
    <text evidence="2">The sequence shown here is derived from an EMBL/GenBank/DDBJ whole genome shotgun (WGS) entry which is preliminary data.</text>
</comment>
<keyword evidence="3" id="KW-1185">Reference proteome</keyword>
<organism evidence="2 3">
    <name type="scientific">Corchorus olitorius</name>
    <dbReference type="NCBI Taxonomy" id="93759"/>
    <lineage>
        <taxon>Eukaryota</taxon>
        <taxon>Viridiplantae</taxon>
        <taxon>Streptophyta</taxon>
        <taxon>Embryophyta</taxon>
        <taxon>Tracheophyta</taxon>
        <taxon>Spermatophyta</taxon>
        <taxon>Magnoliopsida</taxon>
        <taxon>eudicotyledons</taxon>
        <taxon>Gunneridae</taxon>
        <taxon>Pentapetalae</taxon>
        <taxon>rosids</taxon>
        <taxon>malvids</taxon>
        <taxon>Malvales</taxon>
        <taxon>Malvaceae</taxon>
        <taxon>Grewioideae</taxon>
        <taxon>Apeibeae</taxon>
        <taxon>Corchorus</taxon>
    </lineage>
</organism>
<dbReference type="AlphaFoldDB" id="A0A1R3HDA7"/>
<name>A0A1R3HDA7_9ROSI</name>
<evidence type="ECO:0000313" key="3">
    <source>
        <dbReference type="Proteomes" id="UP000187203"/>
    </source>
</evidence>
<evidence type="ECO:0000256" key="1">
    <source>
        <dbReference type="SAM" id="MobiDB-lite"/>
    </source>
</evidence>
<feature type="compositionally biased region" description="Basic and acidic residues" evidence="1">
    <location>
        <begin position="11"/>
        <end position="20"/>
    </location>
</feature>
<evidence type="ECO:0000313" key="2">
    <source>
        <dbReference type="EMBL" id="OMO68286.1"/>
    </source>
</evidence>
<protein>
    <submittedName>
        <fullName evidence="2">Uncharacterized protein</fullName>
    </submittedName>
</protein>
<dbReference type="EMBL" id="AWUE01020401">
    <property type="protein sequence ID" value="OMO68286.1"/>
    <property type="molecule type" value="Genomic_DNA"/>
</dbReference>
<reference evidence="3" key="1">
    <citation type="submission" date="2013-09" db="EMBL/GenBank/DDBJ databases">
        <title>Corchorus olitorius genome sequencing.</title>
        <authorList>
            <person name="Alam M."/>
            <person name="Haque M.S."/>
            <person name="Islam M.S."/>
            <person name="Emdad E.M."/>
            <person name="Islam M.M."/>
            <person name="Ahmed B."/>
            <person name="Halim A."/>
            <person name="Hossen Q.M.M."/>
            <person name="Hossain M.Z."/>
            <person name="Ahmed R."/>
            <person name="Khan M.M."/>
            <person name="Islam R."/>
            <person name="Rashid M.M."/>
            <person name="Khan S.A."/>
            <person name="Rahman M.S."/>
            <person name="Alam M."/>
            <person name="Yahiya A.S."/>
            <person name="Khan M.S."/>
            <person name="Azam M.S."/>
            <person name="Haque T."/>
            <person name="Lashkar M.Z.H."/>
            <person name="Akhand A.I."/>
            <person name="Morshed G."/>
            <person name="Roy S."/>
            <person name="Uddin K.S."/>
            <person name="Rabeya T."/>
            <person name="Hossain A.S."/>
            <person name="Chowdhury A."/>
            <person name="Snigdha A.R."/>
            <person name="Mortoza M.S."/>
            <person name="Matin S.A."/>
            <person name="Hoque S.M.E."/>
            <person name="Islam M.K."/>
            <person name="Roy D.K."/>
            <person name="Haider R."/>
            <person name="Moosa M.M."/>
            <person name="Elias S.M."/>
            <person name="Hasan A.M."/>
            <person name="Jahan S."/>
            <person name="Shafiuddin M."/>
            <person name="Mahmood N."/>
            <person name="Shommy N.S."/>
        </authorList>
    </citation>
    <scope>NUCLEOTIDE SEQUENCE [LARGE SCALE GENOMIC DNA]</scope>
    <source>
        <strain evidence="3">cv. O-4</strain>
    </source>
</reference>
<sequence length="40" mass="4631">MEFQQLEYDQNDPKEHDKRRIPLLRPGAIPGPSSRRAGRA</sequence>
<gene>
    <name evidence="2" type="ORF">COLO4_29788</name>
</gene>
<accession>A0A1R3HDA7</accession>
<proteinExistence type="predicted"/>